<proteinExistence type="predicted"/>
<feature type="region of interest" description="Disordered" evidence="1">
    <location>
        <begin position="49"/>
        <end position="79"/>
    </location>
</feature>
<keyword evidence="3" id="KW-1185">Reference proteome</keyword>
<feature type="compositionally biased region" description="Polar residues" evidence="1">
    <location>
        <begin position="60"/>
        <end position="79"/>
    </location>
</feature>
<protein>
    <submittedName>
        <fullName evidence="2">Uncharacterized protein</fullName>
    </submittedName>
</protein>
<accession>A0A0D0D5J8</accession>
<dbReference type="AlphaFoldDB" id="A0A0D0D5J8"/>
<dbReference type="HOGENOM" id="CLU_171257_0_0_1"/>
<reference evidence="2 3" key="1">
    <citation type="submission" date="2014-04" db="EMBL/GenBank/DDBJ databases">
        <authorList>
            <consortium name="DOE Joint Genome Institute"/>
            <person name="Kuo A."/>
            <person name="Kohler A."/>
            <person name="Jargeat P."/>
            <person name="Nagy L.G."/>
            <person name="Floudas D."/>
            <person name="Copeland A."/>
            <person name="Barry K.W."/>
            <person name="Cichocki N."/>
            <person name="Veneault-Fourrey C."/>
            <person name="LaButti K."/>
            <person name="Lindquist E.A."/>
            <person name="Lipzen A."/>
            <person name="Lundell T."/>
            <person name="Morin E."/>
            <person name="Murat C."/>
            <person name="Sun H."/>
            <person name="Tunlid A."/>
            <person name="Henrissat B."/>
            <person name="Grigoriev I.V."/>
            <person name="Hibbett D.S."/>
            <person name="Martin F."/>
            <person name="Nordberg H.P."/>
            <person name="Cantor M.N."/>
            <person name="Hua S.X."/>
        </authorList>
    </citation>
    <scope>NUCLEOTIDE SEQUENCE [LARGE SCALE GENOMIC DNA]</scope>
    <source>
        <strain evidence="2 3">Ve08.2h10</strain>
    </source>
</reference>
<evidence type="ECO:0000256" key="1">
    <source>
        <dbReference type="SAM" id="MobiDB-lite"/>
    </source>
</evidence>
<evidence type="ECO:0000313" key="2">
    <source>
        <dbReference type="EMBL" id="KIK75339.1"/>
    </source>
</evidence>
<name>A0A0D0D5J8_9AGAM</name>
<dbReference type="EMBL" id="KN828177">
    <property type="protein sequence ID" value="KIK75339.1"/>
    <property type="molecule type" value="Genomic_DNA"/>
</dbReference>
<dbReference type="Proteomes" id="UP000054538">
    <property type="component" value="Unassembled WGS sequence"/>
</dbReference>
<sequence length="79" mass="8205">EKDDLIMLAGALTLMMEGTVADLTTCIKEHLTANPQCADEPHFATLFSNGRKQNAGAAGGTSSIPPLTGSVNHSTKPLP</sequence>
<feature type="non-terminal residue" evidence="2">
    <location>
        <position position="1"/>
    </location>
</feature>
<evidence type="ECO:0000313" key="3">
    <source>
        <dbReference type="Proteomes" id="UP000054538"/>
    </source>
</evidence>
<dbReference type="InParanoid" id="A0A0D0D5J8"/>
<feature type="non-terminal residue" evidence="2">
    <location>
        <position position="79"/>
    </location>
</feature>
<organism evidence="2 3">
    <name type="scientific">Paxillus rubicundulus Ve08.2h10</name>
    <dbReference type="NCBI Taxonomy" id="930991"/>
    <lineage>
        <taxon>Eukaryota</taxon>
        <taxon>Fungi</taxon>
        <taxon>Dikarya</taxon>
        <taxon>Basidiomycota</taxon>
        <taxon>Agaricomycotina</taxon>
        <taxon>Agaricomycetes</taxon>
        <taxon>Agaricomycetidae</taxon>
        <taxon>Boletales</taxon>
        <taxon>Paxilineae</taxon>
        <taxon>Paxillaceae</taxon>
        <taxon>Paxillus</taxon>
    </lineage>
</organism>
<gene>
    <name evidence="2" type="ORF">PAXRUDRAFT_44094</name>
</gene>
<dbReference type="OrthoDB" id="2693302at2759"/>
<reference evidence="3" key="2">
    <citation type="submission" date="2015-01" db="EMBL/GenBank/DDBJ databases">
        <title>Evolutionary Origins and Diversification of the Mycorrhizal Mutualists.</title>
        <authorList>
            <consortium name="DOE Joint Genome Institute"/>
            <consortium name="Mycorrhizal Genomics Consortium"/>
            <person name="Kohler A."/>
            <person name="Kuo A."/>
            <person name="Nagy L.G."/>
            <person name="Floudas D."/>
            <person name="Copeland A."/>
            <person name="Barry K.W."/>
            <person name="Cichocki N."/>
            <person name="Veneault-Fourrey C."/>
            <person name="LaButti K."/>
            <person name="Lindquist E.A."/>
            <person name="Lipzen A."/>
            <person name="Lundell T."/>
            <person name="Morin E."/>
            <person name="Murat C."/>
            <person name="Riley R."/>
            <person name="Ohm R."/>
            <person name="Sun H."/>
            <person name="Tunlid A."/>
            <person name="Henrissat B."/>
            <person name="Grigoriev I.V."/>
            <person name="Hibbett D.S."/>
            <person name="Martin F."/>
        </authorList>
    </citation>
    <scope>NUCLEOTIDE SEQUENCE [LARGE SCALE GENOMIC DNA]</scope>
    <source>
        <strain evidence="3">Ve08.2h10</strain>
    </source>
</reference>